<evidence type="ECO:0000313" key="3">
    <source>
        <dbReference type="EMBL" id="MBF9069267.1"/>
    </source>
</evidence>
<accession>A0A931B5Z7</accession>
<reference evidence="3" key="1">
    <citation type="submission" date="2020-11" db="EMBL/GenBank/DDBJ databases">
        <title>Isolation and identification of active actinomycetes.</title>
        <authorList>
            <person name="Yu B."/>
        </authorList>
    </citation>
    <scope>NUCLEOTIDE SEQUENCE</scope>
    <source>
        <strain evidence="3">NEAU-YB345</strain>
    </source>
</reference>
<protein>
    <recommendedName>
        <fullName evidence="5">Mce-associated membrane protein</fullName>
    </recommendedName>
</protein>
<keyword evidence="4" id="KW-1185">Reference proteome</keyword>
<dbReference type="GO" id="GO:0016020">
    <property type="term" value="C:membrane"/>
    <property type="evidence" value="ECO:0007669"/>
    <property type="project" value="UniProtKB-SubCell"/>
</dbReference>
<comment type="subcellular location">
    <subcellularLocation>
        <location evidence="1">Membrane</location>
    </subcellularLocation>
</comment>
<dbReference type="Proteomes" id="UP000657385">
    <property type="component" value="Unassembled WGS sequence"/>
</dbReference>
<dbReference type="PANTHER" id="PTHR37042">
    <property type="entry name" value="OUTER MEMBRANE PROTEIN RV1973"/>
    <property type="match status" value="1"/>
</dbReference>
<dbReference type="AlphaFoldDB" id="A0A931B5Z7"/>
<evidence type="ECO:0000313" key="4">
    <source>
        <dbReference type="Proteomes" id="UP000657385"/>
    </source>
</evidence>
<keyword evidence="2" id="KW-0472">Membrane</keyword>
<proteinExistence type="predicted"/>
<dbReference type="PANTHER" id="PTHR37042:SF4">
    <property type="entry name" value="OUTER MEMBRANE PROTEIN RV1973"/>
    <property type="match status" value="1"/>
</dbReference>
<dbReference type="EMBL" id="JADPRT010000005">
    <property type="protein sequence ID" value="MBF9069267.1"/>
    <property type="molecule type" value="Genomic_DNA"/>
</dbReference>
<name>A0A931B5Z7_9ACTN</name>
<organism evidence="3 4">
    <name type="scientific">Streptacidiphilus fuscans</name>
    <dbReference type="NCBI Taxonomy" id="2789292"/>
    <lineage>
        <taxon>Bacteria</taxon>
        <taxon>Bacillati</taxon>
        <taxon>Actinomycetota</taxon>
        <taxon>Actinomycetes</taxon>
        <taxon>Kitasatosporales</taxon>
        <taxon>Streptomycetaceae</taxon>
        <taxon>Streptacidiphilus</taxon>
    </lineage>
</organism>
<evidence type="ECO:0000256" key="2">
    <source>
        <dbReference type="ARBA" id="ARBA00023136"/>
    </source>
</evidence>
<sequence>MTERRYRRASAVLLLLATGFAAWFGYGWYAAAHDQSAAFGQSRDRVLAAGEQAVQNLNTLDYRNVSSGLKVWLDSTTGDLHTQLTQGSSTFTSQVQQAKSVTTASVLDGAVTQLDDRAGTASVMVALRITVQTGSGTPAVKESRMLGQLTRTASGWKLSALEQAPVGTATAPAN</sequence>
<comment type="caution">
    <text evidence="3">The sequence shown here is derived from an EMBL/GenBank/DDBJ whole genome shotgun (WGS) entry which is preliminary data.</text>
</comment>
<evidence type="ECO:0008006" key="5">
    <source>
        <dbReference type="Google" id="ProtNLM"/>
    </source>
</evidence>
<dbReference type="RefSeq" id="WP_196194421.1">
    <property type="nucleotide sequence ID" value="NZ_JADPRT010000005.1"/>
</dbReference>
<evidence type="ECO:0000256" key="1">
    <source>
        <dbReference type="ARBA" id="ARBA00004370"/>
    </source>
</evidence>
<gene>
    <name evidence="3" type="ORF">I2501_14670</name>
</gene>